<evidence type="ECO:0000256" key="5">
    <source>
        <dbReference type="PROSITE-ProRule" id="PRU00723"/>
    </source>
</evidence>
<feature type="compositionally biased region" description="Basic and acidic residues" evidence="6">
    <location>
        <begin position="427"/>
        <end position="462"/>
    </location>
</feature>
<keyword evidence="4 5" id="KW-0862">Zinc</keyword>
<dbReference type="VEuPathDB" id="VectorBase:LLONM1_001740"/>
<dbReference type="AlphaFoldDB" id="A0A7G3ANE5"/>
<feature type="region of interest" description="Disordered" evidence="6">
    <location>
        <begin position="426"/>
        <end position="462"/>
    </location>
</feature>
<dbReference type="SUPFAM" id="SSF90229">
    <property type="entry name" value="CCCH zinc finger"/>
    <property type="match status" value="2"/>
</dbReference>
<feature type="compositionally biased region" description="Basic and acidic residues" evidence="6">
    <location>
        <begin position="726"/>
        <end position="736"/>
    </location>
</feature>
<feature type="zinc finger region" description="C3H1-type" evidence="5">
    <location>
        <begin position="232"/>
        <end position="259"/>
    </location>
</feature>
<keyword evidence="3 5" id="KW-0863">Zinc-finger</keyword>
<keyword evidence="1 5" id="KW-0479">Metal-binding</keyword>
<keyword evidence="2" id="KW-0677">Repeat</keyword>
<feature type="domain" description="C3H1-type" evidence="7">
    <location>
        <begin position="260"/>
        <end position="283"/>
    </location>
</feature>
<dbReference type="SMART" id="SM00356">
    <property type="entry name" value="ZnF_C3H1"/>
    <property type="match status" value="2"/>
</dbReference>
<feature type="zinc finger region" description="C3H1-type" evidence="5">
    <location>
        <begin position="260"/>
        <end position="283"/>
    </location>
</feature>
<evidence type="ECO:0000256" key="1">
    <source>
        <dbReference type="ARBA" id="ARBA00022723"/>
    </source>
</evidence>
<feature type="domain" description="C3H1-type" evidence="7">
    <location>
        <begin position="232"/>
        <end position="259"/>
    </location>
</feature>
<reference evidence="8" key="1">
    <citation type="journal article" date="2020" name="BMC">
        <title>Leishmania infection induces a limited differential gene expression in the sand fly midgut.</title>
        <authorList>
            <person name="Coutinho-Abreu I.V."/>
            <person name="Serafim T.D."/>
            <person name="Meneses C."/>
            <person name="Kamhawi S."/>
            <person name="Oliveira F."/>
            <person name="Valenzuela J.G."/>
        </authorList>
    </citation>
    <scope>NUCLEOTIDE SEQUENCE</scope>
    <source>
        <strain evidence="8">Jacobina</strain>
        <tissue evidence="8">Midgut</tissue>
    </source>
</reference>
<feature type="region of interest" description="Disordered" evidence="6">
    <location>
        <begin position="330"/>
        <end position="359"/>
    </location>
</feature>
<proteinExistence type="predicted"/>
<dbReference type="GO" id="GO:0045892">
    <property type="term" value="P:negative regulation of DNA-templated transcription"/>
    <property type="evidence" value="ECO:0007669"/>
    <property type="project" value="InterPro"/>
</dbReference>
<name>A0A7G3ANE5_LUTLO</name>
<feature type="region of interest" description="Disordered" evidence="6">
    <location>
        <begin position="81"/>
        <end position="230"/>
    </location>
</feature>
<dbReference type="InterPro" id="IPR036855">
    <property type="entry name" value="Znf_CCCH_sf"/>
</dbReference>
<feature type="region of interest" description="Disordered" evidence="6">
    <location>
        <begin position="703"/>
        <end position="743"/>
    </location>
</feature>
<evidence type="ECO:0000256" key="2">
    <source>
        <dbReference type="ARBA" id="ARBA00022737"/>
    </source>
</evidence>
<dbReference type="EMBL" id="GITU01006798">
    <property type="protein sequence ID" value="MBC1175501.1"/>
    <property type="molecule type" value="Transcribed_RNA"/>
</dbReference>
<evidence type="ECO:0000259" key="7">
    <source>
        <dbReference type="PROSITE" id="PS50103"/>
    </source>
</evidence>
<evidence type="ECO:0000256" key="3">
    <source>
        <dbReference type="ARBA" id="ARBA00022771"/>
    </source>
</evidence>
<feature type="region of interest" description="Disordered" evidence="6">
    <location>
        <begin position="1"/>
        <end position="67"/>
    </location>
</feature>
<dbReference type="GO" id="GO:0005634">
    <property type="term" value="C:nucleus"/>
    <property type="evidence" value="ECO:0007669"/>
    <property type="project" value="TreeGrafter"/>
</dbReference>
<feature type="compositionally biased region" description="Basic and acidic residues" evidence="6">
    <location>
        <begin position="111"/>
        <end position="126"/>
    </location>
</feature>
<feature type="compositionally biased region" description="Basic and acidic residues" evidence="6">
    <location>
        <begin position="33"/>
        <end position="50"/>
    </location>
</feature>
<dbReference type="Gene3D" id="4.10.1000.10">
    <property type="entry name" value="Zinc finger, CCCH-type"/>
    <property type="match status" value="1"/>
</dbReference>
<feature type="compositionally biased region" description="Basic and acidic residues" evidence="6">
    <location>
        <begin position="170"/>
        <end position="180"/>
    </location>
</feature>
<feature type="region of interest" description="Disordered" evidence="6">
    <location>
        <begin position="487"/>
        <end position="536"/>
    </location>
</feature>
<feature type="compositionally biased region" description="Low complexity" evidence="6">
    <location>
        <begin position="181"/>
        <end position="190"/>
    </location>
</feature>
<protein>
    <submittedName>
        <fullName evidence="8">Putative polyadenylation factor i complex subunit yth1 cpsf subunit</fullName>
    </submittedName>
</protein>
<feature type="compositionally biased region" description="Basic and acidic residues" evidence="6">
    <location>
        <begin position="897"/>
        <end position="925"/>
    </location>
</feature>
<dbReference type="PANTHER" id="PTHR13119">
    <property type="entry name" value="ZINC FINGER CCCH DOMAIN-CONTAINING PROTEI"/>
    <property type="match status" value="1"/>
</dbReference>
<sequence>METDEKVVIPKEDDEDLEDGEIESDGEDAVAEEVTKEAEVTKNSKPESRPSENLQKSHVNEPAPVDEWAVRVEKAIANVLKKDGIEVAEPTEKTSPVKVAPGPSTPSQNKRPRESGGGRNDGEKLSKSQRRRKRRREDAKDSKRKSSKNDNKDEGVDDYEMLCVRGGSPPRREFDNESEHSYSSYSSYDSGDYRPQRKRQRDRRRGGGSSASGKHFDKRRQHHDSDNESRHQRKMELCKFYLMDCCAKREKCLYMHSDFPCKYYYLGLNCINRDTCKFSHGRPLTNQLRGILLKHLETAPKEILGDFPRLGRDHAVNMLNITHKKLTAEQEEIDSKNQKPRKSRWCGETRKKQSQPAKEDVLSLKHLTNVLTQDQISRMATMGIETLDQVQHLTFMQLTELGLSFQQLSEIQLNTMNFVKLGLVKGSDGEKGEEKESEKDEKEKQKEKHKEKGEETEKVKDVDMRMMEIASPDHEENMKKEQVVCNFLSPSPEGGEPGPNPDEPKLLIDESWYSDDEPPKEVEKSPSDTESSYWPPKPAVVEASDVSRVVGGSLSKIDYSSQILLPTIAPEPINDSISARDPRQIKEIDSPDKGTTRPSIYDQGPIGMEEMGDQDMRLPLFGTPELPHVDASMKDVDLRLPFKPLMTNYVPATEIDASLASHPPFPYKVVECDIPPPDYREIRKRAPAQGNTQDPRLRRILSLRDPEEEPEPAEAARAPAAATARLDPRRKREEAPKTAPPAGGIDIQQVLQKSPWYKDLGSKNKIMVNQQLALLSAELKRFAADTTPSKVFDMTVVTHNPTLQHILLQLGIRLSENGQFTLVEENQQQSQSMMDWMQPPIRPNFMPPATRPGLLGAPPMHPPPGQFDGFYNSPMQPDFFSHPPPGDINRPRAPFRGRSDRWSGRPGRRHFDSSRSGRRDKSSKN</sequence>
<feature type="compositionally biased region" description="Basic residues" evidence="6">
    <location>
        <begin position="196"/>
        <end position="206"/>
    </location>
</feature>
<feature type="compositionally biased region" description="Basic and acidic residues" evidence="6">
    <location>
        <begin position="517"/>
        <end position="527"/>
    </location>
</feature>
<feature type="compositionally biased region" description="Low complexity" evidence="6">
    <location>
        <begin position="713"/>
        <end position="725"/>
    </location>
</feature>
<feature type="compositionally biased region" description="Acidic residues" evidence="6">
    <location>
        <begin position="12"/>
        <end position="31"/>
    </location>
</feature>
<dbReference type="GO" id="GO:0003723">
    <property type="term" value="F:RNA binding"/>
    <property type="evidence" value="ECO:0007669"/>
    <property type="project" value="InterPro"/>
</dbReference>
<dbReference type="PROSITE" id="PS50103">
    <property type="entry name" value="ZF_C3H1"/>
    <property type="match status" value="2"/>
</dbReference>
<accession>A0A7G3ANE5</accession>
<feature type="compositionally biased region" description="Basic and acidic residues" evidence="6">
    <location>
        <begin position="345"/>
        <end position="359"/>
    </location>
</feature>
<evidence type="ECO:0000256" key="6">
    <source>
        <dbReference type="SAM" id="MobiDB-lite"/>
    </source>
</evidence>
<dbReference type="PANTHER" id="PTHR13119:SF12">
    <property type="entry name" value="PROTEIN SUPPRESSOR OF SABLE"/>
    <property type="match status" value="1"/>
</dbReference>
<evidence type="ECO:0000313" key="8">
    <source>
        <dbReference type="EMBL" id="MBC1175501.1"/>
    </source>
</evidence>
<evidence type="ECO:0000256" key="4">
    <source>
        <dbReference type="ARBA" id="ARBA00022833"/>
    </source>
</evidence>
<feature type="compositionally biased region" description="Basic and acidic residues" evidence="6">
    <location>
        <begin position="1"/>
        <end position="11"/>
    </location>
</feature>
<dbReference type="InterPro" id="IPR000571">
    <property type="entry name" value="Znf_CCCH"/>
</dbReference>
<feature type="region of interest" description="Disordered" evidence="6">
    <location>
        <begin position="874"/>
        <end position="925"/>
    </location>
</feature>
<dbReference type="InterPro" id="IPR045124">
    <property type="entry name" value="Su(sable)-like"/>
</dbReference>
<organism evidence="8">
    <name type="scientific">Lutzomyia longipalpis</name>
    <name type="common">Sand fly</name>
    <dbReference type="NCBI Taxonomy" id="7200"/>
    <lineage>
        <taxon>Eukaryota</taxon>
        <taxon>Metazoa</taxon>
        <taxon>Ecdysozoa</taxon>
        <taxon>Arthropoda</taxon>
        <taxon>Hexapoda</taxon>
        <taxon>Insecta</taxon>
        <taxon>Pterygota</taxon>
        <taxon>Neoptera</taxon>
        <taxon>Endopterygota</taxon>
        <taxon>Diptera</taxon>
        <taxon>Nematocera</taxon>
        <taxon>Psychodoidea</taxon>
        <taxon>Psychodidae</taxon>
        <taxon>Lutzomyia</taxon>
        <taxon>Lutzomyia</taxon>
    </lineage>
</organism>
<dbReference type="GO" id="GO:0008270">
    <property type="term" value="F:zinc ion binding"/>
    <property type="evidence" value="ECO:0007669"/>
    <property type="project" value="UniProtKB-KW"/>
</dbReference>